<feature type="compositionally biased region" description="Polar residues" evidence="1">
    <location>
        <begin position="1"/>
        <end position="20"/>
    </location>
</feature>
<evidence type="ECO:0000256" key="1">
    <source>
        <dbReference type="SAM" id="MobiDB-lite"/>
    </source>
</evidence>
<sequence>MSRSISPPTGEQSAFSSPPRTWNRDDERIPHKLVLPKDPLPVINNLIDSLNKANDREIRRAVKVDEL</sequence>
<dbReference type="AlphaFoldDB" id="W9SD27"/>
<organism evidence="2 3">
    <name type="scientific">Morus notabilis</name>
    <dbReference type="NCBI Taxonomy" id="981085"/>
    <lineage>
        <taxon>Eukaryota</taxon>
        <taxon>Viridiplantae</taxon>
        <taxon>Streptophyta</taxon>
        <taxon>Embryophyta</taxon>
        <taxon>Tracheophyta</taxon>
        <taxon>Spermatophyta</taxon>
        <taxon>Magnoliopsida</taxon>
        <taxon>eudicotyledons</taxon>
        <taxon>Gunneridae</taxon>
        <taxon>Pentapetalae</taxon>
        <taxon>rosids</taxon>
        <taxon>fabids</taxon>
        <taxon>Rosales</taxon>
        <taxon>Moraceae</taxon>
        <taxon>Moreae</taxon>
        <taxon>Morus</taxon>
    </lineage>
</organism>
<dbReference type="EMBL" id="KE346093">
    <property type="protein sequence ID" value="EXC26046.1"/>
    <property type="molecule type" value="Genomic_DNA"/>
</dbReference>
<dbReference type="Proteomes" id="UP000030645">
    <property type="component" value="Unassembled WGS sequence"/>
</dbReference>
<keyword evidence="3" id="KW-1185">Reference proteome</keyword>
<accession>W9SD27</accession>
<feature type="region of interest" description="Disordered" evidence="1">
    <location>
        <begin position="1"/>
        <end position="29"/>
    </location>
</feature>
<name>W9SD27_9ROSA</name>
<reference evidence="3" key="1">
    <citation type="submission" date="2013-01" db="EMBL/GenBank/DDBJ databases">
        <title>Draft Genome Sequence of a Mulberry Tree, Morus notabilis C.K. Schneid.</title>
        <authorList>
            <person name="He N."/>
            <person name="Zhao S."/>
        </authorList>
    </citation>
    <scope>NUCLEOTIDE SEQUENCE</scope>
</reference>
<protein>
    <submittedName>
        <fullName evidence="2">Uncharacterized protein</fullName>
    </submittedName>
</protein>
<evidence type="ECO:0000313" key="3">
    <source>
        <dbReference type="Proteomes" id="UP000030645"/>
    </source>
</evidence>
<proteinExistence type="predicted"/>
<gene>
    <name evidence="2" type="ORF">L484_005628</name>
</gene>
<evidence type="ECO:0000313" key="2">
    <source>
        <dbReference type="EMBL" id="EXC26046.1"/>
    </source>
</evidence>